<feature type="region of interest" description="Disordered" evidence="2">
    <location>
        <begin position="48"/>
        <end position="69"/>
    </location>
</feature>
<keyword evidence="1" id="KW-0175">Coiled coil</keyword>
<protein>
    <submittedName>
        <fullName evidence="5">DUF4349 domain-containing protein</fullName>
    </submittedName>
</protein>
<evidence type="ECO:0000256" key="2">
    <source>
        <dbReference type="SAM" id="MobiDB-lite"/>
    </source>
</evidence>
<feature type="compositionally biased region" description="Polar residues" evidence="2">
    <location>
        <begin position="49"/>
        <end position="68"/>
    </location>
</feature>
<dbReference type="Proteomes" id="UP000321595">
    <property type="component" value="Chromosome"/>
</dbReference>
<keyword evidence="6" id="KW-1185">Reference proteome</keyword>
<gene>
    <name evidence="5" type="ORF">FRD01_00885</name>
</gene>
<dbReference type="PROSITE" id="PS51257">
    <property type="entry name" value="PROKAR_LIPOPROTEIN"/>
    <property type="match status" value="1"/>
</dbReference>
<name>A0A5B8XJ96_9DELT</name>
<feature type="signal peptide" evidence="3">
    <location>
        <begin position="1"/>
        <end position="19"/>
    </location>
</feature>
<dbReference type="KEGG" id="bbae:FRD01_00885"/>
<organism evidence="5 6">
    <name type="scientific">Microvenator marinus</name>
    <dbReference type="NCBI Taxonomy" id="2600177"/>
    <lineage>
        <taxon>Bacteria</taxon>
        <taxon>Deltaproteobacteria</taxon>
        <taxon>Bradymonadales</taxon>
        <taxon>Microvenatoraceae</taxon>
        <taxon>Microvenator</taxon>
    </lineage>
</organism>
<dbReference type="AlphaFoldDB" id="A0A5B8XJ96"/>
<accession>A0A5B8XJ96</accession>
<dbReference type="Pfam" id="PF14257">
    <property type="entry name" value="DUF4349"/>
    <property type="match status" value="1"/>
</dbReference>
<evidence type="ECO:0000259" key="4">
    <source>
        <dbReference type="Pfam" id="PF14257"/>
    </source>
</evidence>
<dbReference type="OrthoDB" id="5381491at2"/>
<keyword evidence="3" id="KW-0732">Signal</keyword>
<feature type="coiled-coil region" evidence="1">
    <location>
        <begin position="143"/>
        <end position="214"/>
    </location>
</feature>
<evidence type="ECO:0000256" key="1">
    <source>
        <dbReference type="SAM" id="Coils"/>
    </source>
</evidence>
<evidence type="ECO:0000313" key="5">
    <source>
        <dbReference type="EMBL" id="QED25840.1"/>
    </source>
</evidence>
<feature type="chain" id="PRO_5022925005" evidence="3">
    <location>
        <begin position="20"/>
        <end position="244"/>
    </location>
</feature>
<dbReference type="EMBL" id="CP042467">
    <property type="protein sequence ID" value="QED25840.1"/>
    <property type="molecule type" value="Genomic_DNA"/>
</dbReference>
<evidence type="ECO:0000256" key="3">
    <source>
        <dbReference type="SAM" id="SignalP"/>
    </source>
</evidence>
<sequence length="244" mass="26718">MRLSSILVLVVLMVGCASSGQSEMSGAPPAAGVNLYGGGHTETMEVDTIASSDRGSTRSTSPKSQGQPYEQKLVKNGTVTVELDEDNFGREIARMKVAAESLGGYVASESSQSVTLRVPAGRLEELLAAANQAGEVTEQNIRVQDVTANYVDLKIRIDNLQRLRKRLQELVEAGSTVQEILEVEKELARVTRELEQLEGQMRVLENQVSYATLTVYFQNDISPGPIGWVFYGAYSAVKWLFVWD</sequence>
<dbReference type="RefSeq" id="WP_146956764.1">
    <property type="nucleotide sequence ID" value="NZ_CP042467.1"/>
</dbReference>
<feature type="domain" description="DUF4349" evidence="4">
    <location>
        <begin position="71"/>
        <end position="220"/>
    </location>
</feature>
<reference evidence="5 6" key="1">
    <citation type="submission" date="2019-08" db="EMBL/GenBank/DDBJ databases">
        <authorList>
            <person name="Liang Q."/>
        </authorList>
    </citation>
    <scope>NUCLEOTIDE SEQUENCE [LARGE SCALE GENOMIC DNA]</scope>
    <source>
        <strain evidence="5 6">V1718</strain>
    </source>
</reference>
<dbReference type="InterPro" id="IPR025645">
    <property type="entry name" value="DUF4349"/>
</dbReference>
<evidence type="ECO:0000313" key="6">
    <source>
        <dbReference type="Proteomes" id="UP000321595"/>
    </source>
</evidence>
<proteinExistence type="predicted"/>